<feature type="transmembrane region" description="Helical" evidence="5">
    <location>
        <begin position="91"/>
        <end position="110"/>
    </location>
</feature>
<keyword evidence="4" id="KW-0802">TPR repeat</keyword>
<dbReference type="NCBIfam" id="TIGR03142">
    <property type="entry name" value="cytochro_ccmI"/>
    <property type="match status" value="1"/>
</dbReference>
<evidence type="ECO:0000313" key="8">
    <source>
        <dbReference type="Proteomes" id="UP001279642"/>
    </source>
</evidence>
<keyword evidence="5" id="KW-0472">Membrane</keyword>
<feature type="domain" description="Cytochrome c-type biogenesis protein H TPR" evidence="6">
    <location>
        <begin position="134"/>
        <end position="253"/>
    </location>
</feature>
<evidence type="ECO:0000256" key="4">
    <source>
        <dbReference type="ARBA" id="ARBA00022803"/>
    </source>
</evidence>
<proteinExistence type="predicted"/>
<dbReference type="Proteomes" id="UP001279642">
    <property type="component" value="Unassembled WGS sequence"/>
</dbReference>
<evidence type="ECO:0000256" key="2">
    <source>
        <dbReference type="ARBA" id="ARBA00022737"/>
    </source>
</evidence>
<reference evidence="7 8" key="1">
    <citation type="journal article" date="2016" name="Antonie Van Leeuwenhoek">
        <title>Dongia soli sp. nov., isolated from soil from Dokdo, Korea.</title>
        <authorList>
            <person name="Kim D.U."/>
            <person name="Lee H."/>
            <person name="Kim H."/>
            <person name="Kim S.G."/>
            <person name="Ka J.O."/>
        </authorList>
    </citation>
    <scope>NUCLEOTIDE SEQUENCE [LARGE SCALE GENOMIC DNA]</scope>
    <source>
        <strain evidence="7 8">D78</strain>
    </source>
</reference>
<evidence type="ECO:0000256" key="5">
    <source>
        <dbReference type="SAM" id="Phobius"/>
    </source>
</evidence>
<feature type="transmembrane region" description="Helical" evidence="5">
    <location>
        <begin position="6"/>
        <end position="24"/>
    </location>
</feature>
<dbReference type="InterPro" id="IPR017560">
    <property type="entry name" value="Cyt_c_biogenesis_CcmI"/>
</dbReference>
<dbReference type="InterPro" id="IPR011990">
    <property type="entry name" value="TPR-like_helical_dom_sf"/>
</dbReference>
<dbReference type="EMBL" id="JAXCLW010000016">
    <property type="protein sequence ID" value="MDY0885881.1"/>
    <property type="molecule type" value="Genomic_DNA"/>
</dbReference>
<comment type="subcellular location">
    <subcellularLocation>
        <location evidence="1">Cell envelope</location>
    </subcellularLocation>
</comment>
<keyword evidence="3" id="KW-0201">Cytochrome c-type biogenesis</keyword>
<evidence type="ECO:0000259" key="6">
    <source>
        <dbReference type="Pfam" id="PF23914"/>
    </source>
</evidence>
<dbReference type="InterPro" id="IPR051263">
    <property type="entry name" value="C-type_cytochrome_biogenesis"/>
</dbReference>
<keyword evidence="5" id="KW-1133">Transmembrane helix</keyword>
<dbReference type="InterPro" id="IPR056413">
    <property type="entry name" value="TPR_CcmH_CycH"/>
</dbReference>
<comment type="caution">
    <text evidence="7">The sequence shown here is derived from an EMBL/GenBank/DDBJ whole genome shotgun (WGS) entry which is preliminary data.</text>
</comment>
<dbReference type="Pfam" id="PF23914">
    <property type="entry name" value="TPR_CcmH_CycH"/>
    <property type="match status" value="1"/>
</dbReference>
<keyword evidence="5" id="KW-0812">Transmembrane</keyword>
<dbReference type="PANTHER" id="PTHR47870:SF1">
    <property type="entry name" value="CYTOCHROME C-TYPE BIOGENESIS PROTEIN CCMH"/>
    <property type="match status" value="1"/>
</dbReference>
<evidence type="ECO:0000256" key="3">
    <source>
        <dbReference type="ARBA" id="ARBA00022748"/>
    </source>
</evidence>
<protein>
    <submittedName>
        <fullName evidence="7">C-type cytochrome biogenesis protein CcmI</fullName>
    </submittedName>
</protein>
<organism evidence="7 8">
    <name type="scientific">Dongia soli</name>
    <dbReference type="NCBI Taxonomy" id="600628"/>
    <lineage>
        <taxon>Bacteria</taxon>
        <taxon>Pseudomonadati</taxon>
        <taxon>Pseudomonadota</taxon>
        <taxon>Alphaproteobacteria</taxon>
        <taxon>Rhodospirillales</taxon>
        <taxon>Dongiaceae</taxon>
        <taxon>Dongia</taxon>
    </lineage>
</organism>
<dbReference type="PANTHER" id="PTHR47870">
    <property type="entry name" value="CYTOCHROME C-TYPE BIOGENESIS PROTEIN CCMH"/>
    <property type="match status" value="1"/>
</dbReference>
<dbReference type="RefSeq" id="WP_320510957.1">
    <property type="nucleotide sequence ID" value="NZ_JAXCLW010000016.1"/>
</dbReference>
<keyword evidence="2" id="KW-0677">Repeat</keyword>
<name>A0ABU5EI75_9PROT</name>
<accession>A0ABU5EI75</accession>
<dbReference type="Gene3D" id="1.25.40.10">
    <property type="entry name" value="Tetratricopeptide repeat domain"/>
    <property type="match status" value="1"/>
</dbReference>
<gene>
    <name evidence="7" type="primary">ccmI</name>
    <name evidence="7" type="ORF">SMD27_23800</name>
</gene>
<sequence length="283" mass="31219">MISFWILAALMTLAVIAILVVPLFETSWARDEKGMALNIYRDQLTEIDRDKTLGMLPQDQARAAQLEIQRRILALGDTSTAQPSRALHNRFIAITAVLLPIFGVLLYLNIGAVRQPDQPLVERQVAAPATPEFMALRDRVSRHPDDVEAWLALARLAFDQQRLEESLEAFRHVLALGKTGADIYADYGLALIRFHDGEVSSDAKAAFVKALGLNPKESRARFFLALAKAQEGNLTGAVTDWVALERDTPADAPYRKSLSEAIDKAARQLGKDPATLPGREPAK</sequence>
<keyword evidence="8" id="KW-1185">Reference proteome</keyword>
<evidence type="ECO:0000313" key="7">
    <source>
        <dbReference type="EMBL" id="MDY0885881.1"/>
    </source>
</evidence>
<dbReference type="SUPFAM" id="SSF48452">
    <property type="entry name" value="TPR-like"/>
    <property type="match status" value="1"/>
</dbReference>
<evidence type="ECO:0000256" key="1">
    <source>
        <dbReference type="ARBA" id="ARBA00004196"/>
    </source>
</evidence>